<evidence type="ECO:0000256" key="6">
    <source>
        <dbReference type="SAM" id="MobiDB-lite"/>
    </source>
</evidence>
<dbReference type="GO" id="GO:0033281">
    <property type="term" value="C:TAT protein transport complex"/>
    <property type="evidence" value="ECO:0007669"/>
    <property type="project" value="UniProtKB-UniRule"/>
</dbReference>
<comment type="subunit">
    <text evidence="5">The Tat system comprises two distinct complexes: a TatABC complex, containing multiple copies of TatA, TatB and TatC subunits, and a separate TatA complex, containing only TatA subunits. Substrates initially bind to the TatABC complex, which probably triggers association of the separate TatA complex to form the active translocon.</text>
</comment>
<dbReference type="RefSeq" id="WP_174605214.1">
    <property type="nucleotide sequence ID" value="NZ_CP054490.1"/>
</dbReference>
<dbReference type="PANTHER" id="PTHR30371:SF0">
    <property type="entry name" value="SEC-INDEPENDENT PROTEIN TRANSLOCASE PROTEIN TATC, CHLOROPLASTIC-RELATED"/>
    <property type="match status" value="1"/>
</dbReference>
<organism evidence="7 8">
    <name type="scientific">Candidatus Ruthia endofausta</name>
    <dbReference type="NCBI Taxonomy" id="2738852"/>
    <lineage>
        <taxon>Bacteria</taxon>
        <taxon>Pseudomonadati</taxon>
        <taxon>Pseudomonadota</taxon>
        <taxon>Gammaproteobacteria</taxon>
        <taxon>Candidatus Pseudothioglobaceae</taxon>
        <taxon>Candidatus Ruthturnera</taxon>
    </lineage>
</organism>
<comment type="similarity">
    <text evidence="5">Belongs to the TatC family.</text>
</comment>
<dbReference type="Pfam" id="PF00902">
    <property type="entry name" value="TatC"/>
    <property type="match status" value="1"/>
</dbReference>
<name>A0A6N0HN61_9GAMM</name>
<keyword evidence="5" id="KW-0811">Translocation</keyword>
<dbReference type="AlphaFoldDB" id="A0A6N0HN61"/>
<accession>A0A6N0HN61</accession>
<keyword evidence="5" id="KW-0813">Transport</keyword>
<dbReference type="NCBIfam" id="TIGR00945">
    <property type="entry name" value="tatC"/>
    <property type="match status" value="1"/>
</dbReference>
<dbReference type="PANTHER" id="PTHR30371">
    <property type="entry name" value="SEC-INDEPENDENT PROTEIN TRANSLOCASE PROTEIN TATC"/>
    <property type="match status" value="1"/>
</dbReference>
<dbReference type="GO" id="GO:0043953">
    <property type="term" value="P:protein transport by the Tat complex"/>
    <property type="evidence" value="ECO:0007669"/>
    <property type="project" value="UniProtKB-UniRule"/>
</dbReference>
<comment type="function">
    <text evidence="5">Part of the twin-arginine translocation (Tat) system that transports large folded proteins containing a characteristic twin-arginine motif in their signal peptide across membranes. Together with TatB, TatC is part of a receptor directly interacting with Tat signal peptides.</text>
</comment>
<feature type="region of interest" description="Disordered" evidence="6">
    <location>
        <begin position="239"/>
        <end position="288"/>
    </location>
</feature>
<dbReference type="PROSITE" id="PS01218">
    <property type="entry name" value="TATC"/>
    <property type="match status" value="1"/>
</dbReference>
<keyword evidence="2 5" id="KW-0812">Transmembrane</keyword>
<feature type="compositionally biased region" description="Acidic residues" evidence="6">
    <location>
        <begin position="261"/>
        <end position="273"/>
    </location>
</feature>
<dbReference type="KEGG" id="reo:HUE58_00865"/>
<feature type="transmembrane region" description="Helical" evidence="5">
    <location>
        <begin position="194"/>
        <end position="211"/>
    </location>
</feature>
<feature type="compositionally biased region" description="Basic and acidic residues" evidence="6">
    <location>
        <begin position="274"/>
        <end position="288"/>
    </location>
</feature>
<dbReference type="EMBL" id="CP054490">
    <property type="protein sequence ID" value="QKQ23774.1"/>
    <property type="molecule type" value="Genomic_DNA"/>
</dbReference>
<feature type="transmembrane region" description="Helical" evidence="5">
    <location>
        <begin position="106"/>
        <end position="136"/>
    </location>
</feature>
<keyword evidence="4 5" id="KW-0472">Membrane</keyword>
<evidence type="ECO:0000256" key="2">
    <source>
        <dbReference type="ARBA" id="ARBA00022692"/>
    </source>
</evidence>
<keyword evidence="5" id="KW-0653">Protein transport</keyword>
<dbReference type="GO" id="GO:0009977">
    <property type="term" value="F:proton motive force dependent protein transmembrane transporter activity"/>
    <property type="evidence" value="ECO:0007669"/>
    <property type="project" value="TreeGrafter"/>
</dbReference>
<keyword evidence="5" id="KW-1003">Cell membrane</keyword>
<dbReference type="HAMAP" id="MF_00902">
    <property type="entry name" value="TatC"/>
    <property type="match status" value="1"/>
</dbReference>
<sequence>MTNKEMTFIQHLIELRNILLHSVIAIFVIFIGIFPFANEVYGFIAAPIINVLPQDTNIIAIGVISPFLTPLKMALIIAVYAAMPYLLYQIWSFIAPALYKHEKQMILPLVVSSTILFYAGLLFSFYVVFPVIFGFLSSVGPNIVDFTPDIQYYLDFVLKVSFAFGVAFEVPIATILLIMFGITTVGKLKNNRPYVIIGAFVLGMLLTPPDIISQTLIAIPIWLLFEAGLIFAPLFKENKQKTPDKPSPNSSKASSEKESVSDDDDWSDDEMEAEMEKIDAEMEKLDKE</sequence>
<protein>
    <recommendedName>
        <fullName evidence="5">Sec-independent protein translocase protein TatC</fullName>
    </recommendedName>
</protein>
<proteinExistence type="inferred from homology"/>
<feature type="transmembrane region" description="Helical" evidence="5">
    <location>
        <begin position="156"/>
        <end position="182"/>
    </location>
</feature>
<dbReference type="Proteomes" id="UP000509429">
    <property type="component" value="Chromosome"/>
</dbReference>
<comment type="subcellular location">
    <subcellularLocation>
        <location evidence="5">Cell membrane</location>
        <topology evidence="5">Multi-pass membrane protein</topology>
    </subcellularLocation>
    <subcellularLocation>
        <location evidence="1">Membrane</location>
        <topology evidence="1">Multi-pass membrane protein</topology>
    </subcellularLocation>
</comment>
<feature type="transmembrane region" description="Helical" evidence="5">
    <location>
        <begin position="73"/>
        <end position="94"/>
    </location>
</feature>
<evidence type="ECO:0000313" key="7">
    <source>
        <dbReference type="EMBL" id="QKQ23774.1"/>
    </source>
</evidence>
<dbReference type="InterPro" id="IPR002033">
    <property type="entry name" value="TatC"/>
</dbReference>
<evidence type="ECO:0000256" key="3">
    <source>
        <dbReference type="ARBA" id="ARBA00022989"/>
    </source>
</evidence>
<evidence type="ECO:0000256" key="5">
    <source>
        <dbReference type="HAMAP-Rule" id="MF_00902"/>
    </source>
</evidence>
<feature type="transmembrane region" description="Helical" evidence="5">
    <location>
        <begin position="217"/>
        <end position="235"/>
    </location>
</feature>
<gene>
    <name evidence="5 7" type="primary">tatC</name>
    <name evidence="7" type="ORF">HUE58_00865</name>
</gene>
<dbReference type="PRINTS" id="PR01840">
    <property type="entry name" value="TATCFAMILY"/>
</dbReference>
<keyword evidence="8" id="KW-1185">Reference proteome</keyword>
<keyword evidence="3 5" id="KW-1133">Transmembrane helix</keyword>
<dbReference type="InterPro" id="IPR019820">
    <property type="entry name" value="Sec-indep_translocase_CS"/>
</dbReference>
<evidence type="ECO:0000313" key="8">
    <source>
        <dbReference type="Proteomes" id="UP000509429"/>
    </source>
</evidence>
<evidence type="ECO:0000256" key="1">
    <source>
        <dbReference type="ARBA" id="ARBA00004141"/>
    </source>
</evidence>
<dbReference type="GO" id="GO:0065002">
    <property type="term" value="P:intracellular protein transmembrane transport"/>
    <property type="evidence" value="ECO:0007669"/>
    <property type="project" value="TreeGrafter"/>
</dbReference>
<reference evidence="7 8" key="1">
    <citation type="submission" date="2020-05" db="EMBL/GenBank/DDBJ databases">
        <title>Horizontal transmission and recombination maintain forever young bacterial symbiont genomes.</title>
        <authorList>
            <person name="Russell S.L."/>
            <person name="Pepper-Tunick E."/>
            <person name="Svedberg J."/>
            <person name="Byrne A."/>
            <person name="Ruelas Castillo J."/>
            <person name="Vollmers C."/>
            <person name="Beinart R.A."/>
            <person name="Corbett-Detig R."/>
        </authorList>
    </citation>
    <scope>NUCLEOTIDE SEQUENCE [LARGE SCALE GENOMIC DNA]</scope>
    <source>
        <strain evidence="7">JDF_Ridge</strain>
    </source>
</reference>
<feature type="transmembrane region" description="Helical" evidence="5">
    <location>
        <begin position="18"/>
        <end position="37"/>
    </location>
</feature>
<evidence type="ECO:0000256" key="4">
    <source>
        <dbReference type="ARBA" id="ARBA00023136"/>
    </source>
</evidence>